<dbReference type="EMBL" id="SJPU01000002">
    <property type="protein sequence ID" value="TWU15914.1"/>
    <property type="molecule type" value="Genomic_DNA"/>
</dbReference>
<protein>
    <submittedName>
        <fullName evidence="1">Uncharacterized protein</fullName>
    </submittedName>
</protein>
<keyword evidence="2" id="KW-1185">Reference proteome</keyword>
<dbReference type="RefSeq" id="WP_146407672.1">
    <property type="nucleotide sequence ID" value="NZ_SJPU01000002.1"/>
</dbReference>
<reference evidence="1 2" key="1">
    <citation type="journal article" date="2020" name="Antonie Van Leeuwenhoek">
        <title>Rhodopirellula heiligendammensis sp. nov., Rhodopirellula pilleata sp. nov., and Rhodopirellula solitaria sp. nov. isolated from natural or artificial marine surfaces in Northern Germany and California, USA, and emended description of the genus Rhodopirellula.</title>
        <authorList>
            <person name="Kallscheuer N."/>
            <person name="Wiegand S."/>
            <person name="Jogler M."/>
            <person name="Boedeker C."/>
            <person name="Peeters S.H."/>
            <person name="Rast P."/>
            <person name="Heuer A."/>
            <person name="Jetten M.S.M."/>
            <person name="Rohde M."/>
            <person name="Jogler C."/>
        </authorList>
    </citation>
    <scope>NUCLEOTIDE SEQUENCE [LARGE SCALE GENOMIC DNA]</scope>
    <source>
        <strain evidence="1 2">Poly21</strain>
    </source>
</reference>
<name>A0A5C6BYG7_9BACT</name>
<organism evidence="1 2">
    <name type="scientific">Allorhodopirellula heiligendammensis</name>
    <dbReference type="NCBI Taxonomy" id="2714739"/>
    <lineage>
        <taxon>Bacteria</taxon>
        <taxon>Pseudomonadati</taxon>
        <taxon>Planctomycetota</taxon>
        <taxon>Planctomycetia</taxon>
        <taxon>Pirellulales</taxon>
        <taxon>Pirellulaceae</taxon>
        <taxon>Allorhodopirellula</taxon>
    </lineage>
</organism>
<comment type="caution">
    <text evidence="1">The sequence shown here is derived from an EMBL/GenBank/DDBJ whole genome shotgun (WGS) entry which is preliminary data.</text>
</comment>
<dbReference type="OrthoDB" id="273982at2"/>
<dbReference type="Proteomes" id="UP000319908">
    <property type="component" value="Unassembled WGS sequence"/>
</dbReference>
<evidence type="ECO:0000313" key="1">
    <source>
        <dbReference type="EMBL" id="TWU15914.1"/>
    </source>
</evidence>
<dbReference type="AlphaFoldDB" id="A0A5C6BYG7"/>
<accession>A0A5C6BYG7</accession>
<gene>
    <name evidence="1" type="ORF">Poly21_31180</name>
</gene>
<sequence length="201" mass="21870">MTADNDTAIDPAIAARMTTPTDHRLGSDDGLRVVFTWQTDRYAHTIYAAGGRQLIGYEGSAQDDWPASAALSQLSTEIIDGRPTILGVGCSGTTHFSVSVQLSDTDGGQPFIQFDWAARLAKPLSAIDIAETPSDQAEPPLAWLGSTYRLPADYPSDWCIETRGATLLKRAGGESPNRLILQPTRMDQVRTVEWSYRIQAS</sequence>
<proteinExistence type="predicted"/>
<evidence type="ECO:0000313" key="2">
    <source>
        <dbReference type="Proteomes" id="UP000319908"/>
    </source>
</evidence>